<dbReference type="Gene3D" id="1.10.3290.10">
    <property type="entry name" value="Fido-like domain"/>
    <property type="match status" value="1"/>
</dbReference>
<dbReference type="InterPro" id="IPR026287">
    <property type="entry name" value="SoFic-like"/>
</dbReference>
<evidence type="ECO:0000313" key="4">
    <source>
        <dbReference type="Proteomes" id="UP001465331"/>
    </source>
</evidence>
<proteinExistence type="predicted"/>
<gene>
    <name evidence="3" type="ORF">ABSH63_03920</name>
</gene>
<comment type="subunit">
    <text evidence="1">Homodimer.</text>
</comment>
<keyword evidence="1" id="KW-0067">ATP-binding</keyword>
<keyword evidence="1" id="KW-0808">Transferase</keyword>
<name>A0ABV2A8J5_9GAMM</name>
<organism evidence="3 4">
    <name type="scientific">Sinimarinibacterium thermocellulolyticum</name>
    <dbReference type="NCBI Taxonomy" id="3170016"/>
    <lineage>
        <taxon>Bacteria</taxon>
        <taxon>Pseudomonadati</taxon>
        <taxon>Pseudomonadota</taxon>
        <taxon>Gammaproteobacteria</taxon>
        <taxon>Nevskiales</taxon>
        <taxon>Nevskiaceae</taxon>
        <taxon>Sinimarinibacterium</taxon>
    </lineage>
</organism>
<feature type="domain" description="Fido" evidence="2">
    <location>
        <begin position="117"/>
        <end position="268"/>
    </location>
</feature>
<comment type="function">
    <text evidence="1">Adenylyltransferase that mediates the addition of adenosine 5'-monophosphate (AMP) to specific residues of target proteins.</text>
</comment>
<keyword evidence="1" id="KW-0548">Nucleotidyltransferase</keyword>
<dbReference type="EMBL" id="JBEPIJ010000003">
    <property type="protein sequence ID" value="MES0873161.1"/>
    <property type="molecule type" value="Genomic_DNA"/>
</dbReference>
<dbReference type="SUPFAM" id="SSF140931">
    <property type="entry name" value="Fic-like"/>
    <property type="match status" value="1"/>
</dbReference>
<sequence>MSQSTGYRAFLPAPLPPDPPVDLDGALRDRLSAADYALGRLDGAVLTLPNPDLFVFMYVRKEAVLSSQIEGTQSSLQNLLAAEAHLFDPDTPKDVQEVANYVRAMNHGLARLAKLPVSVRLIREIHTELMRGVRGGRLQPGELRTSQDWIGPAGCTLATATFVPPPPHEVPQALSDLERFIHDGGGLPPLVQVALVHAQFETIHPFLDGNGRVGRLLITFLLTEKRLLTKPVLYLSHYFKQHRAEYYDRLQAVRDAGDWEGWLAFFLDGVIATSREATATAAAILRMREGYRAKITERLGRAAANGQRVMDRLFDHPIVSVATVREWLDITPAGANQIVARLEGIGLLREITGYARNRRFRFEPYLRLFEEPQDMQP</sequence>
<dbReference type="PROSITE" id="PS51459">
    <property type="entry name" value="FIDO"/>
    <property type="match status" value="1"/>
</dbReference>
<evidence type="ECO:0000259" key="2">
    <source>
        <dbReference type="PROSITE" id="PS51459"/>
    </source>
</evidence>
<dbReference type="InterPro" id="IPR036597">
    <property type="entry name" value="Fido-like_dom_sf"/>
</dbReference>
<comment type="catalytic activity">
    <reaction evidence="1">
        <text>L-tyrosyl-[protein] + ATP = O-(5'-adenylyl)-L-tyrosyl-[protein] + diphosphate</text>
        <dbReference type="Rhea" id="RHEA:54288"/>
        <dbReference type="Rhea" id="RHEA-COMP:10136"/>
        <dbReference type="Rhea" id="RHEA-COMP:13846"/>
        <dbReference type="ChEBI" id="CHEBI:30616"/>
        <dbReference type="ChEBI" id="CHEBI:33019"/>
        <dbReference type="ChEBI" id="CHEBI:46858"/>
        <dbReference type="ChEBI" id="CHEBI:83624"/>
        <dbReference type="EC" id="2.7.7.108"/>
    </reaction>
</comment>
<comment type="caution">
    <text evidence="3">The sequence shown here is derived from an EMBL/GenBank/DDBJ whole genome shotgun (WGS) entry which is preliminary data.</text>
</comment>
<dbReference type="Pfam" id="PF13784">
    <property type="entry name" value="Fic_N"/>
    <property type="match status" value="1"/>
</dbReference>
<accession>A0ABV2A8J5</accession>
<dbReference type="EC" id="2.7.7.108" evidence="1"/>
<keyword evidence="4" id="KW-1185">Reference proteome</keyword>
<comment type="catalytic activity">
    <reaction evidence="1">
        <text>L-threonyl-[protein] + ATP = 3-O-(5'-adenylyl)-L-threonyl-[protein] + diphosphate</text>
        <dbReference type="Rhea" id="RHEA:54292"/>
        <dbReference type="Rhea" id="RHEA-COMP:11060"/>
        <dbReference type="Rhea" id="RHEA-COMP:13847"/>
        <dbReference type="ChEBI" id="CHEBI:30013"/>
        <dbReference type="ChEBI" id="CHEBI:30616"/>
        <dbReference type="ChEBI" id="CHEBI:33019"/>
        <dbReference type="ChEBI" id="CHEBI:138113"/>
        <dbReference type="EC" id="2.7.7.108"/>
    </reaction>
</comment>
<keyword evidence="1" id="KW-0547">Nucleotide-binding</keyword>
<dbReference type="Proteomes" id="UP001465331">
    <property type="component" value="Unassembled WGS sequence"/>
</dbReference>
<dbReference type="PANTHER" id="PTHR13504:SF38">
    <property type="entry name" value="FIDO DOMAIN-CONTAINING PROTEIN"/>
    <property type="match status" value="1"/>
</dbReference>
<dbReference type="PANTHER" id="PTHR13504">
    <property type="entry name" value="FIDO DOMAIN-CONTAINING PROTEIN DDB_G0283145"/>
    <property type="match status" value="1"/>
</dbReference>
<reference evidence="3 4" key="1">
    <citation type="submission" date="2024-06" db="EMBL/GenBank/DDBJ databases">
        <authorList>
            <person name="Li Z."/>
            <person name="Jiang Y."/>
        </authorList>
    </citation>
    <scope>NUCLEOTIDE SEQUENCE [LARGE SCALE GENOMIC DNA]</scope>
    <source>
        <strain evidence="3 4">HSW-8</strain>
    </source>
</reference>
<protein>
    <recommendedName>
        <fullName evidence="1">Protein adenylyltransferase</fullName>
        <ecNumber evidence="1">2.7.7.108</ecNumber>
    </recommendedName>
    <alternativeName>
        <fullName evidence="1">AMPylator</fullName>
    </alternativeName>
</protein>
<dbReference type="Pfam" id="PF11972">
    <property type="entry name" value="HTH_13"/>
    <property type="match status" value="1"/>
</dbReference>
<dbReference type="InterPro" id="IPR040198">
    <property type="entry name" value="Fido_containing"/>
</dbReference>
<dbReference type="InterPro" id="IPR003812">
    <property type="entry name" value="Fido"/>
</dbReference>
<evidence type="ECO:0000256" key="1">
    <source>
        <dbReference type="PIRNR" id="PIRNR038925"/>
    </source>
</evidence>
<evidence type="ECO:0000313" key="3">
    <source>
        <dbReference type="EMBL" id="MES0873161.1"/>
    </source>
</evidence>
<dbReference type="InterPro" id="IPR021068">
    <property type="entry name" value="HTH_DNA-bd"/>
</dbReference>
<dbReference type="PIRSF" id="PIRSF038925">
    <property type="entry name" value="AMP-prot_trans"/>
    <property type="match status" value="1"/>
</dbReference>
<dbReference type="InterPro" id="IPR025758">
    <property type="entry name" value="Fic/DOC_N"/>
</dbReference>
<dbReference type="Pfam" id="PF02661">
    <property type="entry name" value="Fic"/>
    <property type="match status" value="1"/>
</dbReference>